<organism evidence="1 2">
    <name type="scientific">Rhizobium mongolense</name>
    <dbReference type="NCBI Taxonomy" id="57676"/>
    <lineage>
        <taxon>Bacteria</taxon>
        <taxon>Pseudomonadati</taxon>
        <taxon>Pseudomonadota</taxon>
        <taxon>Alphaproteobacteria</taxon>
        <taxon>Hyphomicrobiales</taxon>
        <taxon>Rhizobiaceae</taxon>
        <taxon>Rhizobium/Agrobacterium group</taxon>
        <taxon>Rhizobium</taxon>
    </lineage>
</organism>
<sequence>MERAVADGEVPVTTDVHALSRFVQTVQFGMSILARDGASRAELEAVAEVSILGWDARIRSDPVAT</sequence>
<reference evidence="1 2" key="1">
    <citation type="submission" date="2020-08" db="EMBL/GenBank/DDBJ databases">
        <title>Genomic Encyclopedia of Type Strains, Phase IV (KMG-V): Genome sequencing to study the core and pangenomes of soil and plant-associated prokaryotes.</title>
        <authorList>
            <person name="Whitman W."/>
        </authorList>
    </citation>
    <scope>NUCLEOTIDE SEQUENCE [LARGE SCALE GENOMIC DNA]</scope>
    <source>
        <strain evidence="1 2">SEMIA 402</strain>
    </source>
</reference>
<evidence type="ECO:0000313" key="2">
    <source>
        <dbReference type="Proteomes" id="UP000533641"/>
    </source>
</evidence>
<gene>
    <name evidence="1" type="ORF">GGE12_000011</name>
</gene>
<accession>A0A7W6WC83</accession>
<dbReference type="SUPFAM" id="SSF48498">
    <property type="entry name" value="Tetracyclin repressor-like, C-terminal domain"/>
    <property type="match status" value="1"/>
</dbReference>
<protein>
    <recommendedName>
        <fullName evidence="3">TetR family transcriptional regulator</fullName>
    </recommendedName>
</protein>
<proteinExistence type="predicted"/>
<name>A0A7W6WC83_9HYPH</name>
<dbReference type="AlphaFoldDB" id="A0A7W6WC83"/>
<evidence type="ECO:0008006" key="3">
    <source>
        <dbReference type="Google" id="ProtNLM"/>
    </source>
</evidence>
<dbReference type="InterPro" id="IPR036271">
    <property type="entry name" value="Tet_transcr_reg_TetR-rel_C_sf"/>
</dbReference>
<comment type="caution">
    <text evidence="1">The sequence shown here is derived from an EMBL/GenBank/DDBJ whole genome shotgun (WGS) entry which is preliminary data.</text>
</comment>
<dbReference type="Proteomes" id="UP000533641">
    <property type="component" value="Unassembled WGS sequence"/>
</dbReference>
<dbReference type="Gene3D" id="1.10.357.10">
    <property type="entry name" value="Tetracycline Repressor, domain 2"/>
    <property type="match status" value="1"/>
</dbReference>
<dbReference type="EMBL" id="JACIGM010000001">
    <property type="protein sequence ID" value="MBB4272269.1"/>
    <property type="molecule type" value="Genomic_DNA"/>
</dbReference>
<evidence type="ECO:0000313" key="1">
    <source>
        <dbReference type="EMBL" id="MBB4272269.1"/>
    </source>
</evidence>